<accession>A0A844QJV3</accession>
<reference evidence="1 2" key="1">
    <citation type="submission" date="2019-12" db="EMBL/GenBank/DDBJ databases">
        <title>Nitratireductor arenosus sp. nov., Isolated from sea sand, Jeju island, South Korea.</title>
        <authorList>
            <person name="Kim W."/>
        </authorList>
    </citation>
    <scope>NUCLEOTIDE SEQUENCE [LARGE SCALE GENOMIC DNA]</scope>
    <source>
        <strain evidence="1 2">CAU 1489</strain>
    </source>
</reference>
<dbReference type="EMBL" id="WPHG01000008">
    <property type="protein sequence ID" value="MVA99872.1"/>
    <property type="molecule type" value="Genomic_DNA"/>
</dbReference>
<proteinExistence type="predicted"/>
<protein>
    <submittedName>
        <fullName evidence="1">Uncharacterized protein</fullName>
    </submittedName>
</protein>
<gene>
    <name evidence="1" type="ORF">GN330_21705</name>
</gene>
<sequence length="273" mass="29930">MIRGDRLAADLEENWMDALRADPALGATALRACTPEFKASLETIQEAFRGAARDLKEFNDRGTVDRRRLFQRYVKGGAWIVCDLDVVERGTDKAAALACFYPHPAVGEDVPISIFPRHGDPSHLRGTQKQPVLVDVAELIQDPEGVPLPTLVSLNFIDEDVLNGYVARSEAPGGPHLTGEAICIVGKWEPRTIGLAGMWVGKRYDEIIEGTAQIPNGVTYQGVDALGGLMERIKNNFNASFPLIRFKSQSVEVCRQKGVDLSLYVRNVIACAV</sequence>
<organism evidence="1 2">
    <name type="scientific">Nitratireductor arenosus</name>
    <dbReference type="NCBI Taxonomy" id="2682096"/>
    <lineage>
        <taxon>Bacteria</taxon>
        <taxon>Pseudomonadati</taxon>
        <taxon>Pseudomonadota</taxon>
        <taxon>Alphaproteobacteria</taxon>
        <taxon>Hyphomicrobiales</taxon>
        <taxon>Phyllobacteriaceae</taxon>
        <taxon>Nitratireductor</taxon>
    </lineage>
</organism>
<keyword evidence="2" id="KW-1185">Reference proteome</keyword>
<dbReference type="Proteomes" id="UP000463224">
    <property type="component" value="Unassembled WGS sequence"/>
</dbReference>
<comment type="caution">
    <text evidence="1">The sequence shown here is derived from an EMBL/GenBank/DDBJ whole genome shotgun (WGS) entry which is preliminary data.</text>
</comment>
<name>A0A844QJV3_9HYPH</name>
<dbReference type="RefSeq" id="WP_156715516.1">
    <property type="nucleotide sequence ID" value="NZ_WPHG01000008.1"/>
</dbReference>
<evidence type="ECO:0000313" key="2">
    <source>
        <dbReference type="Proteomes" id="UP000463224"/>
    </source>
</evidence>
<evidence type="ECO:0000313" key="1">
    <source>
        <dbReference type="EMBL" id="MVA99872.1"/>
    </source>
</evidence>
<dbReference type="AlphaFoldDB" id="A0A844QJV3"/>